<organism evidence="2 4">
    <name type="scientific">Dehalococcoides mccartyi</name>
    <dbReference type="NCBI Taxonomy" id="61435"/>
    <lineage>
        <taxon>Bacteria</taxon>
        <taxon>Bacillati</taxon>
        <taxon>Chloroflexota</taxon>
        <taxon>Dehalococcoidia</taxon>
        <taxon>Dehalococcoidales</taxon>
        <taxon>Dehalococcoidaceae</taxon>
        <taxon>Dehalococcoides</taxon>
    </lineage>
</organism>
<reference evidence="1 5" key="2">
    <citation type="journal article" date="2017" name="Sci. Rep.">
        <title>Isolation and genomic characterization of a Dehalococcoides strain suggests genomic rearrangement during culture.</title>
        <authorList>
            <person name="Yohda M."/>
            <person name="Ikegami K."/>
            <person name="Aita Y."/>
            <person name="Kitajima M."/>
            <person name="Takechi A."/>
            <person name="Iwamoto M."/>
            <person name="Fukuda T."/>
            <person name="Tamura N."/>
            <person name="Shibasaki J."/>
            <person name="Koike S."/>
            <person name="Komatsu D."/>
            <person name="Miyagi S."/>
            <person name="Nishimura M."/>
            <person name="Uchino Y."/>
            <person name="Shiroma A."/>
            <person name="Shimoji M."/>
            <person name="Tamotsu H."/>
            <person name="Ashimine N."/>
            <person name="Shinzato M."/>
            <person name="Ohki S."/>
            <person name="Nakano K."/>
            <person name="Teruya K."/>
            <person name="Satou K."/>
            <person name="Hirano T."/>
            <person name="Yagi O."/>
        </authorList>
    </citation>
    <scope>NUCLEOTIDE SEQUENCE [LARGE SCALE GENOMIC DNA]</scope>
    <source>
        <strain evidence="1 5">UCH-ATV1</strain>
    </source>
</reference>
<dbReference type="Proteomes" id="UP000218257">
    <property type="component" value="Chromosome"/>
</dbReference>
<dbReference type="AlphaFoldDB" id="A0A0V8M2T2"/>
<evidence type="ECO:0000313" key="4">
    <source>
        <dbReference type="Proteomes" id="UP000053577"/>
    </source>
</evidence>
<proteinExistence type="predicted"/>
<evidence type="ECO:0000313" key="5">
    <source>
        <dbReference type="Proteomes" id="UP000218257"/>
    </source>
</evidence>
<dbReference type="RefSeq" id="WP_010936995.1">
    <property type="nucleotide sequence ID" value="NZ_AP017649.1"/>
</dbReference>
<gene>
    <name evidence="2" type="ORF">DA01_05220</name>
    <name evidence="1" type="ORF">DEHALATV1_1083</name>
    <name evidence="3" type="ORF">VLL09_06220</name>
</gene>
<dbReference type="PATRIC" id="fig|61435.5.peg.1029"/>
<dbReference type="EMBL" id="JGYD01000018">
    <property type="protein sequence ID" value="KSV18042.1"/>
    <property type="molecule type" value="Genomic_DNA"/>
</dbReference>
<dbReference type="GeneID" id="3229455"/>
<protein>
    <submittedName>
        <fullName evidence="2">Uncharacterized protein</fullName>
    </submittedName>
</protein>
<dbReference type="OrthoDB" id="165808at2"/>
<dbReference type="Proteomes" id="UP001327986">
    <property type="component" value="Chromosome"/>
</dbReference>
<sequence>MELTLGEATRYVLNEQYAKVAAGMYTDAFHLKNGETFNPDTAADKAKWLNEIEAKLKEIHSAKKESGTFSQPRHEIAQEAYVETKLWLEKLLGIKGYEEKNKGFHLGLEFKDSVK</sequence>
<accession>A0A0V8M2T2</accession>
<evidence type="ECO:0000313" key="3">
    <source>
        <dbReference type="EMBL" id="WRO06980.1"/>
    </source>
</evidence>
<dbReference type="EMBL" id="AP017649">
    <property type="protein sequence ID" value="BAZ97711.1"/>
    <property type="molecule type" value="Genomic_DNA"/>
</dbReference>
<name>A0A0V8M2T2_9CHLR</name>
<evidence type="ECO:0000313" key="2">
    <source>
        <dbReference type="EMBL" id="KSV18042.1"/>
    </source>
</evidence>
<dbReference type="Proteomes" id="UP000053577">
    <property type="component" value="Unassembled WGS sequence"/>
</dbReference>
<reference evidence="2 4" key="1">
    <citation type="journal article" date="2015" name="Sci. Rep.">
        <title>A comparative genomics and reductive dehalogenase gene transcription study of two chloroethene-respiring bacteria, Dehalococcoides mccartyi strains MB and 11a.</title>
        <authorList>
            <person name="Low A."/>
            <person name="Shen Z."/>
            <person name="Cheng D."/>
            <person name="Rogers M.J."/>
            <person name="Lee P.K."/>
            <person name="He J."/>
        </authorList>
    </citation>
    <scope>NUCLEOTIDE SEQUENCE [LARGE SCALE GENOMIC DNA]</scope>
    <source>
        <strain evidence="2 4">MB</strain>
    </source>
</reference>
<evidence type="ECO:0000313" key="1">
    <source>
        <dbReference type="EMBL" id="BAZ97711.1"/>
    </source>
</evidence>
<reference evidence="3" key="3">
    <citation type="submission" date="2023-12" db="EMBL/GenBank/DDBJ databases">
        <title>Isolation of organohalide respiring bacteria Dehalococcoides mccartyi strain GPTCE1 in groundwater collected near a chemical plant in Suzhou, China.</title>
        <authorList>
            <person name="Liu G."/>
        </authorList>
    </citation>
    <scope>NUCLEOTIDE SEQUENCE</scope>
    <source>
        <strain evidence="3">GPTCE1</strain>
    </source>
</reference>
<dbReference type="EMBL" id="CP141531">
    <property type="protein sequence ID" value="WRO06980.1"/>
    <property type="molecule type" value="Genomic_DNA"/>
</dbReference>